<comment type="caution">
    <text evidence="2">The sequence shown here is derived from an EMBL/GenBank/DDBJ whole genome shotgun (WGS) entry which is preliminary data.</text>
</comment>
<organism evidence="2 3">
    <name type="scientific">Paractinoplanes aksuensis</name>
    <dbReference type="NCBI Taxonomy" id="2939490"/>
    <lineage>
        <taxon>Bacteria</taxon>
        <taxon>Bacillati</taxon>
        <taxon>Actinomycetota</taxon>
        <taxon>Actinomycetes</taxon>
        <taxon>Micromonosporales</taxon>
        <taxon>Micromonosporaceae</taxon>
        <taxon>Paractinoplanes</taxon>
    </lineage>
</organism>
<accession>A0ABT1DWZ4</accession>
<protein>
    <submittedName>
        <fullName evidence="2">DUF742 domain-containing protein</fullName>
    </submittedName>
</protein>
<dbReference type="Pfam" id="PF05331">
    <property type="entry name" value="DUF742"/>
    <property type="match status" value="1"/>
</dbReference>
<evidence type="ECO:0000256" key="1">
    <source>
        <dbReference type="SAM" id="MobiDB-lite"/>
    </source>
</evidence>
<evidence type="ECO:0000313" key="2">
    <source>
        <dbReference type="EMBL" id="MCO8275388.1"/>
    </source>
</evidence>
<dbReference type="InterPro" id="IPR007995">
    <property type="entry name" value="DUF742"/>
</dbReference>
<proteinExistence type="predicted"/>
<sequence>MPPSGAAPAATPGPPGDDLRQRPFILTGGRVGADDREIDLETQVTVRPHSPYVGRVPLEALGPEMQAIVALCAEPISVAEISARMRLHLGVTKVLVADLRAVGYLDVHVADVVSGHSADTILRVMQRLRAIS</sequence>
<evidence type="ECO:0000313" key="3">
    <source>
        <dbReference type="Proteomes" id="UP001523369"/>
    </source>
</evidence>
<keyword evidence="3" id="KW-1185">Reference proteome</keyword>
<dbReference type="RefSeq" id="WP_253241446.1">
    <property type="nucleotide sequence ID" value="NZ_JAMYJR010000037.1"/>
</dbReference>
<name>A0ABT1DWZ4_9ACTN</name>
<feature type="region of interest" description="Disordered" evidence="1">
    <location>
        <begin position="1"/>
        <end position="23"/>
    </location>
</feature>
<dbReference type="PANTHER" id="PTHR36221:SF1">
    <property type="entry name" value="DUF742 DOMAIN-CONTAINING PROTEIN"/>
    <property type="match status" value="1"/>
</dbReference>
<reference evidence="2 3" key="1">
    <citation type="submission" date="2022-06" db="EMBL/GenBank/DDBJ databases">
        <title>New Species of the Genus Actinoplanes, ActinopZanes ferrugineus.</title>
        <authorList>
            <person name="Ding P."/>
        </authorList>
    </citation>
    <scope>NUCLEOTIDE SEQUENCE [LARGE SCALE GENOMIC DNA]</scope>
    <source>
        <strain evidence="2 3">TRM88003</strain>
    </source>
</reference>
<feature type="compositionally biased region" description="Pro residues" evidence="1">
    <location>
        <begin position="1"/>
        <end position="15"/>
    </location>
</feature>
<gene>
    <name evidence="2" type="ORF">M1L60_32885</name>
</gene>
<dbReference type="EMBL" id="JAMYJR010000037">
    <property type="protein sequence ID" value="MCO8275388.1"/>
    <property type="molecule type" value="Genomic_DNA"/>
</dbReference>
<dbReference type="Proteomes" id="UP001523369">
    <property type="component" value="Unassembled WGS sequence"/>
</dbReference>
<dbReference type="PANTHER" id="PTHR36221">
    <property type="entry name" value="DUF742 DOMAIN-CONTAINING PROTEIN"/>
    <property type="match status" value="1"/>
</dbReference>